<sequence length="90" mass="10300">MKFKHKCVDMLVYIPCQGKQMELLCIKQWISGLLPTVSYSLKAALMINYDPVGPNNGLIYNELDTDHLWLNAWCIKPVGGALVRQEPEYM</sequence>
<dbReference type="AlphaFoldDB" id="A0A445EWE9"/>
<evidence type="ECO:0000313" key="2">
    <source>
        <dbReference type="Proteomes" id="UP000289738"/>
    </source>
</evidence>
<gene>
    <name evidence="1" type="ORF">Ahy_A01g004553</name>
</gene>
<reference evidence="1 2" key="1">
    <citation type="submission" date="2019-01" db="EMBL/GenBank/DDBJ databases">
        <title>Sequencing of cultivated peanut Arachis hypogaea provides insights into genome evolution and oil improvement.</title>
        <authorList>
            <person name="Chen X."/>
        </authorList>
    </citation>
    <scope>NUCLEOTIDE SEQUENCE [LARGE SCALE GENOMIC DNA]</scope>
    <source>
        <strain evidence="2">cv. Fuhuasheng</strain>
        <tissue evidence="1">Leaves</tissue>
    </source>
</reference>
<keyword evidence="2" id="KW-1185">Reference proteome</keyword>
<evidence type="ECO:0000313" key="1">
    <source>
        <dbReference type="EMBL" id="RYR79746.1"/>
    </source>
</evidence>
<organism evidence="1 2">
    <name type="scientific">Arachis hypogaea</name>
    <name type="common">Peanut</name>
    <dbReference type="NCBI Taxonomy" id="3818"/>
    <lineage>
        <taxon>Eukaryota</taxon>
        <taxon>Viridiplantae</taxon>
        <taxon>Streptophyta</taxon>
        <taxon>Embryophyta</taxon>
        <taxon>Tracheophyta</taxon>
        <taxon>Spermatophyta</taxon>
        <taxon>Magnoliopsida</taxon>
        <taxon>eudicotyledons</taxon>
        <taxon>Gunneridae</taxon>
        <taxon>Pentapetalae</taxon>
        <taxon>rosids</taxon>
        <taxon>fabids</taxon>
        <taxon>Fabales</taxon>
        <taxon>Fabaceae</taxon>
        <taxon>Papilionoideae</taxon>
        <taxon>50 kb inversion clade</taxon>
        <taxon>dalbergioids sensu lato</taxon>
        <taxon>Dalbergieae</taxon>
        <taxon>Pterocarpus clade</taxon>
        <taxon>Arachis</taxon>
    </lineage>
</organism>
<name>A0A445EWE9_ARAHY</name>
<comment type="caution">
    <text evidence="1">The sequence shown here is derived from an EMBL/GenBank/DDBJ whole genome shotgun (WGS) entry which is preliminary data.</text>
</comment>
<proteinExistence type="predicted"/>
<protein>
    <submittedName>
        <fullName evidence="1">Uncharacterized protein</fullName>
    </submittedName>
</protein>
<dbReference type="Proteomes" id="UP000289738">
    <property type="component" value="Chromosome A01"/>
</dbReference>
<dbReference type="EMBL" id="SDMP01000001">
    <property type="protein sequence ID" value="RYR79746.1"/>
    <property type="molecule type" value="Genomic_DNA"/>
</dbReference>
<accession>A0A445EWE9</accession>